<gene>
    <name evidence="7" type="ORF">FBEOM_9336</name>
</gene>
<dbReference type="InterPro" id="IPR007111">
    <property type="entry name" value="NACHT_NTPase"/>
</dbReference>
<dbReference type="Pfam" id="PF00023">
    <property type="entry name" value="Ank"/>
    <property type="match status" value="1"/>
</dbReference>
<reference evidence="7" key="1">
    <citation type="journal article" date="2017" name="Mycologia">
        <title>Fusarium algeriense, sp. nov., a novel toxigenic crown rot pathogen of durum wheat from Algeria is nested in the Fusarium burgessii species complex.</title>
        <authorList>
            <person name="Laraba I."/>
            <person name="Keddad A."/>
            <person name="Boureghda H."/>
            <person name="Abdallah N."/>
            <person name="Vaughan M.M."/>
            <person name="Proctor R.H."/>
            <person name="Busman M."/>
            <person name="O'Donnell K."/>
        </authorList>
    </citation>
    <scope>NUCLEOTIDE SEQUENCE</scope>
    <source>
        <strain evidence="7">NRRL 25174</strain>
    </source>
</reference>
<evidence type="ECO:0000256" key="1">
    <source>
        <dbReference type="ARBA" id="ARBA00007920"/>
    </source>
</evidence>
<dbReference type="Pfam" id="PF12796">
    <property type="entry name" value="Ank_2"/>
    <property type="match status" value="3"/>
</dbReference>
<dbReference type="InterPro" id="IPR036770">
    <property type="entry name" value="Ankyrin_rpt-contain_sf"/>
</dbReference>
<dbReference type="InterPro" id="IPR056884">
    <property type="entry name" value="NPHP3-like_N"/>
</dbReference>
<evidence type="ECO:0000259" key="6">
    <source>
        <dbReference type="PROSITE" id="PS50837"/>
    </source>
</evidence>
<dbReference type="SUPFAM" id="SSF53474">
    <property type="entry name" value="alpha/beta-Hydrolases"/>
    <property type="match status" value="1"/>
</dbReference>
<feature type="region of interest" description="Disordered" evidence="5">
    <location>
        <begin position="1"/>
        <end position="40"/>
    </location>
</feature>
<reference evidence="7" key="2">
    <citation type="submission" date="2020-02" db="EMBL/GenBank/DDBJ databases">
        <title>Identification and distribution of gene clusters putatively required for synthesis of sphingolipid metabolism inhibitors in phylogenetically diverse species of the filamentous fungus Fusarium.</title>
        <authorList>
            <person name="Kim H.-S."/>
            <person name="Busman M."/>
            <person name="Brown D.W."/>
            <person name="Divon H."/>
            <person name="Uhlig S."/>
            <person name="Proctor R.H."/>
        </authorList>
    </citation>
    <scope>NUCLEOTIDE SEQUENCE</scope>
    <source>
        <strain evidence="7">NRRL 25174</strain>
    </source>
</reference>
<keyword evidence="3 4" id="KW-0040">ANK repeat</keyword>
<evidence type="ECO:0000313" key="7">
    <source>
        <dbReference type="EMBL" id="KAF4336802.1"/>
    </source>
</evidence>
<proteinExistence type="inferred from homology"/>
<dbReference type="InterPro" id="IPR027417">
    <property type="entry name" value="P-loop_NTPase"/>
</dbReference>
<comment type="caution">
    <text evidence="7">The sequence shown here is derived from an EMBL/GenBank/DDBJ whole genome shotgun (WGS) entry which is preliminary data.</text>
</comment>
<dbReference type="SUPFAM" id="SSF52540">
    <property type="entry name" value="P-loop containing nucleoside triphosphate hydrolases"/>
    <property type="match status" value="1"/>
</dbReference>
<feature type="compositionally biased region" description="Basic residues" evidence="5">
    <location>
        <begin position="1"/>
        <end position="12"/>
    </location>
</feature>
<evidence type="ECO:0000256" key="5">
    <source>
        <dbReference type="SAM" id="MobiDB-lite"/>
    </source>
</evidence>
<dbReference type="AlphaFoldDB" id="A0A9P5AF35"/>
<dbReference type="InterPro" id="IPR002110">
    <property type="entry name" value="Ankyrin_rpt"/>
</dbReference>
<dbReference type="SMART" id="SM00248">
    <property type="entry name" value="ANK"/>
    <property type="match status" value="8"/>
</dbReference>
<dbReference type="Pfam" id="PF05057">
    <property type="entry name" value="DUF676"/>
    <property type="match status" value="1"/>
</dbReference>
<dbReference type="Proteomes" id="UP000730481">
    <property type="component" value="Unassembled WGS sequence"/>
</dbReference>
<evidence type="ECO:0000256" key="4">
    <source>
        <dbReference type="PROSITE-ProRule" id="PRU00023"/>
    </source>
</evidence>
<dbReference type="OrthoDB" id="5086500at2759"/>
<accession>A0A9P5AF35</accession>
<feature type="repeat" description="ANK" evidence="4">
    <location>
        <begin position="1006"/>
        <end position="1038"/>
    </location>
</feature>
<evidence type="ECO:0000256" key="2">
    <source>
        <dbReference type="ARBA" id="ARBA00022737"/>
    </source>
</evidence>
<dbReference type="Gene3D" id="3.40.50.300">
    <property type="entry name" value="P-loop containing nucleotide triphosphate hydrolases"/>
    <property type="match status" value="1"/>
</dbReference>
<dbReference type="EMBL" id="PVQB02000469">
    <property type="protein sequence ID" value="KAF4336802.1"/>
    <property type="molecule type" value="Genomic_DNA"/>
</dbReference>
<sequence>MKHVKRFKARVLKRPDSPGSSALESRSQSLSSALPGPAEPSIEKRGLFKLAESKAAPDSLESTSYPVDIVAVHGLNGDAFSTWTHKLTGILWLKDLLPNFLPGCRVYTYGYPSKIFSQSSERVQEYALNLLISVRDIYEDTEHGKRSVIFIYHSLGGVVFKQALVTAHQDNRLYGEVLNSIIGVLFLATPHRGSNAATLGSICGRVNAPAVFFVLSDLERTCMTLLSDHDVARDVEPPPKASIWHINALLWLTGNPGCGKTMLFYSLAQYFTDAREKSRNVLVYLCQNKNKQTDGRAVLIGLILQIIDRHRSLIRHIRAAFEKQGSSIINSFASLWRIFLEFSMDPKSGSLYVILDALDECEKASCHQLLKSIVEMLNDSSQPMKADSHIKLLITSRPFLHPSYANSPKVLQSQISIDDDQTGYTEDLRIFIQERIHEISLNRQFSNEIREFLYHAITPKADRTFLWIHMVLASIEKSLLTSRKEFQKIVAGIPEDLAEISRGYLSAIPKDHQEDALKLLNLLLACSRPLSLDEFNIAFTMDPEHTSTEDIMQDADNSITHTVQGILGSLVRVTGQQISLVHQSLKDFLLDQDTPERNDPSDIPLVNSQSSTLQMATVGIQYLLLDDFMIDLFPTGDSSTTAVTEEADPFDELPMGDFKGDFWEQENVALDLDYNVLFRDPDAQHPDICDSLVTDYPLYNYACLHWAEHFTICEDEASDELKDAAKSLLDNDTANCRNWLNFYRVRALTLIEGDLLDQDPIILASQFNLSTAMNDLLLDNEPDQATKDQGLYWASRLGHHRIVSSLLTAGADPNAKQVEKQTSLTVASEHGNLSSVRVLLADSRTNANEYGRNGRNALSFTSGDGHDAIVKEILKRKGCNPDEPDNVGGTPFFWAVGGGHHSIISTLARLRSVNVTHMIRPDAQLFHGLLGTASVDNDKRNAISWASARGHHEVLVKLLKAGCPGIDDEDIDNWTPLAWAIQTDSSDTVQALVSDERAQLERRDGGGRTALSWAVEYGHLEVVKVLLRAGADHQTRSIRGNTPSMIAKQFGRNDMVKEMEVYGA</sequence>
<evidence type="ECO:0000313" key="8">
    <source>
        <dbReference type="Proteomes" id="UP000730481"/>
    </source>
</evidence>
<evidence type="ECO:0000256" key="3">
    <source>
        <dbReference type="ARBA" id="ARBA00023043"/>
    </source>
</evidence>
<keyword evidence="8" id="KW-1185">Reference proteome</keyword>
<name>A0A9P5AF35_9HYPO</name>
<dbReference type="PANTHER" id="PTHR24198">
    <property type="entry name" value="ANKYRIN REPEAT AND PROTEIN KINASE DOMAIN-CONTAINING PROTEIN"/>
    <property type="match status" value="1"/>
</dbReference>
<dbReference type="PROSITE" id="PS50837">
    <property type="entry name" value="NACHT"/>
    <property type="match status" value="1"/>
</dbReference>
<feature type="domain" description="NACHT" evidence="6">
    <location>
        <begin position="248"/>
        <end position="398"/>
    </location>
</feature>
<dbReference type="SUPFAM" id="SSF48403">
    <property type="entry name" value="Ankyrin repeat"/>
    <property type="match status" value="1"/>
</dbReference>
<protein>
    <recommendedName>
        <fullName evidence="6">NACHT domain-containing protein</fullName>
    </recommendedName>
</protein>
<dbReference type="Pfam" id="PF24883">
    <property type="entry name" value="NPHP3_N"/>
    <property type="match status" value="1"/>
</dbReference>
<dbReference type="InterPro" id="IPR029058">
    <property type="entry name" value="AB_hydrolase_fold"/>
</dbReference>
<dbReference type="InterPro" id="IPR007751">
    <property type="entry name" value="DUF676_lipase-like"/>
</dbReference>
<dbReference type="PANTHER" id="PTHR24198:SF165">
    <property type="entry name" value="ANKYRIN REPEAT-CONTAINING PROTEIN-RELATED"/>
    <property type="match status" value="1"/>
</dbReference>
<dbReference type="PROSITE" id="PS50297">
    <property type="entry name" value="ANK_REP_REGION"/>
    <property type="match status" value="1"/>
</dbReference>
<feature type="compositionally biased region" description="Low complexity" evidence="5">
    <location>
        <begin position="20"/>
        <end position="34"/>
    </location>
</feature>
<organism evidence="7 8">
    <name type="scientific">Fusarium beomiforme</name>
    <dbReference type="NCBI Taxonomy" id="44412"/>
    <lineage>
        <taxon>Eukaryota</taxon>
        <taxon>Fungi</taxon>
        <taxon>Dikarya</taxon>
        <taxon>Ascomycota</taxon>
        <taxon>Pezizomycotina</taxon>
        <taxon>Sordariomycetes</taxon>
        <taxon>Hypocreomycetidae</taxon>
        <taxon>Hypocreales</taxon>
        <taxon>Nectriaceae</taxon>
        <taxon>Fusarium</taxon>
        <taxon>Fusarium burgessii species complex</taxon>
    </lineage>
</organism>
<comment type="similarity">
    <text evidence="1">Belongs to the putative lipase ROG1 family.</text>
</comment>
<dbReference type="PROSITE" id="PS50088">
    <property type="entry name" value="ANK_REPEAT"/>
    <property type="match status" value="1"/>
</dbReference>
<dbReference type="Gene3D" id="3.40.50.1820">
    <property type="entry name" value="alpha/beta hydrolase"/>
    <property type="match status" value="1"/>
</dbReference>
<dbReference type="Gene3D" id="1.25.40.20">
    <property type="entry name" value="Ankyrin repeat-containing domain"/>
    <property type="match status" value="3"/>
</dbReference>
<keyword evidence="2" id="KW-0677">Repeat</keyword>